<organism evidence="1 2">
    <name type="scientific">Acerihabitans arboris</name>
    <dbReference type="NCBI Taxonomy" id="2691583"/>
    <lineage>
        <taxon>Bacteria</taxon>
        <taxon>Pseudomonadati</taxon>
        <taxon>Pseudomonadota</taxon>
        <taxon>Gammaproteobacteria</taxon>
        <taxon>Enterobacterales</taxon>
        <taxon>Pectobacteriaceae</taxon>
        <taxon>Acerihabitans</taxon>
    </lineage>
</organism>
<evidence type="ECO:0000313" key="1">
    <source>
        <dbReference type="EMBL" id="NDL66114.1"/>
    </source>
</evidence>
<keyword evidence="2" id="KW-1185">Reference proteome</keyword>
<gene>
    <name evidence="1" type="ORF">GRH90_25765</name>
</gene>
<proteinExistence type="predicted"/>
<reference evidence="1 2" key="1">
    <citation type="submission" date="2019-12" db="EMBL/GenBank/DDBJ databases">
        <authorList>
            <person name="Lee S.D."/>
        </authorList>
    </citation>
    <scope>NUCLEOTIDE SEQUENCE [LARGE SCALE GENOMIC DNA]</scope>
    <source>
        <strain evidence="1 2">SAP-6</strain>
    </source>
</reference>
<name>A0A845ST71_9GAMM</name>
<protein>
    <submittedName>
        <fullName evidence="1">Uncharacterized protein</fullName>
    </submittedName>
</protein>
<evidence type="ECO:0000313" key="2">
    <source>
        <dbReference type="Proteomes" id="UP000461443"/>
    </source>
</evidence>
<dbReference type="Proteomes" id="UP000461443">
    <property type="component" value="Unassembled WGS sequence"/>
</dbReference>
<sequence>MPCPCRQLAATKRCSRVLMLDEIGYLPMTREEASLFFRLLFMHGNLRKCFETNIELQHSINLKCMQAYRVTRKLLIAYKQLRRAMLTRHA</sequence>
<dbReference type="EMBL" id="WUBS01000047">
    <property type="protein sequence ID" value="NDL66114.1"/>
    <property type="molecule type" value="Genomic_DNA"/>
</dbReference>
<dbReference type="AlphaFoldDB" id="A0A845ST71"/>
<comment type="caution">
    <text evidence="1">The sequence shown here is derived from an EMBL/GenBank/DDBJ whole genome shotgun (WGS) entry which is preliminary data.</text>
</comment>
<reference evidence="1 2" key="2">
    <citation type="submission" date="2020-02" db="EMBL/GenBank/DDBJ databases">
        <title>The new genus of Enterobacteriales.</title>
        <authorList>
            <person name="Kim I.S."/>
        </authorList>
    </citation>
    <scope>NUCLEOTIDE SEQUENCE [LARGE SCALE GENOMIC DNA]</scope>
    <source>
        <strain evidence="1 2">SAP-6</strain>
    </source>
</reference>
<accession>A0A845ST71</accession>